<feature type="binding site" evidence="7">
    <location>
        <position position="464"/>
    </location>
    <ligand>
        <name>ATP</name>
        <dbReference type="ChEBI" id="CHEBI:30616"/>
    </ligand>
</feature>
<dbReference type="PANTHER" id="PTHR24353">
    <property type="entry name" value="CYCLIC NUCLEOTIDE-DEPENDENT PROTEIN KINASE"/>
    <property type="match status" value="1"/>
</dbReference>
<accession>A0A1I8INK6</accession>
<proteinExistence type="predicted"/>
<dbReference type="Gene3D" id="1.10.510.10">
    <property type="entry name" value="Transferase(Phosphotransferase) domain 1"/>
    <property type="match status" value="1"/>
</dbReference>
<organism evidence="10 11">
    <name type="scientific">Macrostomum lignano</name>
    <dbReference type="NCBI Taxonomy" id="282301"/>
    <lineage>
        <taxon>Eukaryota</taxon>
        <taxon>Metazoa</taxon>
        <taxon>Spiralia</taxon>
        <taxon>Lophotrochozoa</taxon>
        <taxon>Platyhelminthes</taxon>
        <taxon>Rhabditophora</taxon>
        <taxon>Macrostomorpha</taxon>
        <taxon>Macrostomida</taxon>
        <taxon>Macrostomidae</taxon>
        <taxon>Macrostomum</taxon>
    </lineage>
</organism>
<dbReference type="InterPro" id="IPR017441">
    <property type="entry name" value="Protein_kinase_ATP_BS"/>
</dbReference>
<evidence type="ECO:0000256" key="4">
    <source>
        <dbReference type="ARBA" id="ARBA00022741"/>
    </source>
</evidence>
<keyword evidence="6 7" id="KW-0067">ATP-binding</keyword>
<dbReference type="PANTHER" id="PTHR24353:SF37">
    <property type="entry name" value="CAMP-DEPENDENT PROTEIN KINASE CATALYTIC SUBUNIT PRKX"/>
    <property type="match status" value="1"/>
</dbReference>
<dbReference type="InterPro" id="IPR001849">
    <property type="entry name" value="PH_domain"/>
</dbReference>
<evidence type="ECO:0000259" key="9">
    <source>
        <dbReference type="PROSITE" id="PS50011"/>
    </source>
</evidence>
<dbReference type="PROSITE" id="PS50011">
    <property type="entry name" value="PROTEIN_KINASE_DOM"/>
    <property type="match status" value="1"/>
</dbReference>
<dbReference type="Proteomes" id="UP000095280">
    <property type="component" value="Unplaced"/>
</dbReference>
<feature type="region of interest" description="Disordered" evidence="8">
    <location>
        <begin position="922"/>
        <end position="947"/>
    </location>
</feature>
<evidence type="ECO:0000313" key="10">
    <source>
        <dbReference type="Proteomes" id="UP000095280"/>
    </source>
</evidence>
<dbReference type="Gene3D" id="3.30.200.20">
    <property type="entry name" value="Phosphorylase Kinase, domain 1"/>
    <property type="match status" value="1"/>
</dbReference>
<keyword evidence="4 7" id="KW-0547">Nucleotide-binding</keyword>
<dbReference type="InterPro" id="IPR000719">
    <property type="entry name" value="Prot_kinase_dom"/>
</dbReference>
<feature type="domain" description="Protein kinase" evidence="9">
    <location>
        <begin position="431"/>
        <end position="696"/>
    </location>
</feature>
<dbReference type="SUPFAM" id="SSF56112">
    <property type="entry name" value="Protein kinase-like (PK-like)"/>
    <property type="match status" value="1"/>
</dbReference>
<evidence type="ECO:0000313" key="11">
    <source>
        <dbReference type="WBParaSite" id="maker-uti_cns_0014375-snap-gene-0.4-mRNA-1"/>
    </source>
</evidence>
<keyword evidence="5" id="KW-0418">Kinase</keyword>
<evidence type="ECO:0000256" key="2">
    <source>
        <dbReference type="ARBA" id="ARBA00022527"/>
    </source>
</evidence>
<dbReference type="Pfam" id="PF14593">
    <property type="entry name" value="PH_3"/>
    <property type="match status" value="1"/>
</dbReference>
<protein>
    <recommendedName>
        <fullName evidence="1">3-phosphoinositide-dependent protein kinase 1</fullName>
    </recommendedName>
</protein>
<evidence type="ECO:0000256" key="7">
    <source>
        <dbReference type="PROSITE-ProRule" id="PRU10141"/>
    </source>
</evidence>
<evidence type="ECO:0000256" key="5">
    <source>
        <dbReference type="ARBA" id="ARBA00022777"/>
    </source>
</evidence>
<sequence>RVPVPDNQLGKQAPIWAELHRHHQLLHIRVAAVQSLLEPQPGSFAISQAQLEAEAADQSGEVEKPHLNKLHLTWEMPPRSLQQVGKKVQIRYSQASFRKKCIMHWSGSEGFNFKVSRSFSSPFPVIDNRQFGCHSSSGVSSSRYLSRTNTWPCSVVRLLSRIRSRKLVLTRSRPVSPGGAAVTSASDRADCAAALRLSNPASRMAECSSRLSCSSLSIPVLYQLQQHRILTESGSQLRRTQRTLVACLSSASCWLMTASSEQIIHSRFSTAGGCQMQRGEAAIVVQDVWVGGASAKKSFHAPAIVVAKRSEMQRSLTVVAAQVRICASLKQQLERLPAALASGFVSGGTTVGELLVHVGPPAAQQPPQHLVRVRRSAQLHQQASALRASKRSRLVQRPCMTTNQVASTNGAASSPAAAAAAASLRWNPNNLKLGREVGEGTFSTVYMAQIVENGSVVHNEVAVKVCDQSQIMRKKAVDVIMTEKEALTRVDHKLFVRLICTMKDKERLYFVLTYCPRGELLSWIRKLGNFSIECARFYCGELLEACEYLNSIGIVHRDVKPENCYLMQDFQLKLGDFGSAFITGFPKCPSYTGTPHYAAPEMLLQTAKGDHTVLYTMDLWAIGCCLFQFLSGRPPFRGRDDYSVMQQAVAVSYTFPDQFDPVAKDLVTNLLVKEAADRLGSPSRGGFDAVKSHEFFTGLPFGQLVDMKPPELAPNLPPVMEPDQEVDWANVPLGYSQGVRQLLNAELMATGEQQKRLSAGSGGAPIDAQNKASETERLRREQEMQNPFHRFCRQQLIIRQGYLYKRRGLFARKRMFLLTFGPHLFYVDAEKMELKGEVPWSGPRFMQFERRTGKLFYIHVVNRTYCLEDPAEQSDAWIEELQRVQRMYFKDDPLALSCTVSSACFTALAADGAELVAKNWRKSSASSAEHRPEHTPKTRRWSRKTPETGQRLFTNCQAKRRAFKPPQAHKEQITDGVSCWRTRGLIDSSRTRLICVEAVERSRTAVPSSGSVHPSPDVRLQSALAAGMPVESSQRLSHHLRVTRLTQVGQQQASQQAGVVTLARLEVPAESLESWPAQVAEKGVPGGGEAQLLSQHLHAAQVGQEVTPYGDQRKQVTLQIKPVPTAQFATLQCRHQSVQHLV</sequence>
<dbReference type="InterPro" id="IPR011993">
    <property type="entry name" value="PH-like_dom_sf"/>
</dbReference>
<dbReference type="Pfam" id="PF00069">
    <property type="entry name" value="Pkinase"/>
    <property type="match status" value="1"/>
</dbReference>
<dbReference type="Gene3D" id="2.30.29.30">
    <property type="entry name" value="Pleckstrin-homology domain (PH domain)/Phosphotyrosine-binding domain (PTB)"/>
    <property type="match status" value="1"/>
</dbReference>
<dbReference type="InterPro" id="IPR011009">
    <property type="entry name" value="Kinase-like_dom_sf"/>
</dbReference>
<dbReference type="InterPro" id="IPR033931">
    <property type="entry name" value="PDK1-typ_PH"/>
</dbReference>
<name>A0A1I8INK6_9PLAT</name>
<evidence type="ECO:0000256" key="8">
    <source>
        <dbReference type="SAM" id="MobiDB-lite"/>
    </source>
</evidence>
<evidence type="ECO:0000256" key="3">
    <source>
        <dbReference type="ARBA" id="ARBA00022679"/>
    </source>
</evidence>
<dbReference type="GO" id="GO:0004691">
    <property type="term" value="F:cAMP-dependent protein kinase activity"/>
    <property type="evidence" value="ECO:0007669"/>
    <property type="project" value="TreeGrafter"/>
</dbReference>
<dbReference type="AlphaFoldDB" id="A0A1I8INK6"/>
<dbReference type="PROSITE" id="PS00107">
    <property type="entry name" value="PROTEIN_KINASE_ATP"/>
    <property type="match status" value="1"/>
</dbReference>
<dbReference type="GO" id="GO:0005952">
    <property type="term" value="C:cAMP-dependent protein kinase complex"/>
    <property type="evidence" value="ECO:0007669"/>
    <property type="project" value="TreeGrafter"/>
</dbReference>
<dbReference type="SUPFAM" id="SSF50729">
    <property type="entry name" value="PH domain-like"/>
    <property type="match status" value="1"/>
</dbReference>
<dbReference type="InterPro" id="IPR008271">
    <property type="entry name" value="Ser/Thr_kinase_AS"/>
</dbReference>
<evidence type="ECO:0000256" key="6">
    <source>
        <dbReference type="ARBA" id="ARBA00022840"/>
    </source>
</evidence>
<dbReference type="WBParaSite" id="maker-uti_cns_0014375-snap-gene-0.4-mRNA-1">
    <property type="protein sequence ID" value="maker-uti_cns_0014375-snap-gene-0.4-mRNA-1"/>
    <property type="gene ID" value="maker-uti_cns_0014375-snap-gene-0.4"/>
</dbReference>
<dbReference type="GO" id="GO:0005524">
    <property type="term" value="F:ATP binding"/>
    <property type="evidence" value="ECO:0007669"/>
    <property type="project" value="UniProtKB-UniRule"/>
</dbReference>
<dbReference type="CDD" id="cd01262">
    <property type="entry name" value="PH_PDK1"/>
    <property type="match status" value="1"/>
</dbReference>
<keyword evidence="3" id="KW-0808">Transferase</keyword>
<keyword evidence="2" id="KW-0723">Serine/threonine-protein kinase</keyword>
<evidence type="ECO:0000256" key="1">
    <source>
        <dbReference type="ARBA" id="ARBA00018538"/>
    </source>
</evidence>
<dbReference type="PROSITE" id="PS00108">
    <property type="entry name" value="PROTEIN_KINASE_ST"/>
    <property type="match status" value="1"/>
</dbReference>
<dbReference type="SMART" id="SM00220">
    <property type="entry name" value="S_TKc"/>
    <property type="match status" value="1"/>
</dbReference>
<dbReference type="SMART" id="SM00233">
    <property type="entry name" value="PH"/>
    <property type="match status" value="1"/>
</dbReference>
<keyword evidence="10" id="KW-1185">Reference proteome</keyword>
<reference evidence="11" key="1">
    <citation type="submission" date="2016-11" db="UniProtKB">
        <authorList>
            <consortium name="WormBaseParasite"/>
        </authorList>
    </citation>
    <scope>IDENTIFICATION</scope>
</reference>